<proteinExistence type="predicted"/>
<dbReference type="EMBL" id="CP042913">
    <property type="protein sequence ID" value="QEG37415.1"/>
    <property type="molecule type" value="Genomic_DNA"/>
</dbReference>
<dbReference type="PROSITE" id="PS00018">
    <property type="entry name" value="EF_HAND_1"/>
    <property type="match status" value="1"/>
</dbReference>
<gene>
    <name evidence="1" type="ORF">Pr1d_47600</name>
</gene>
<reference evidence="1 2" key="1">
    <citation type="submission" date="2019-08" db="EMBL/GenBank/DDBJ databases">
        <title>Deep-cultivation of Planctomycetes and their phenomic and genomic characterization uncovers novel biology.</title>
        <authorList>
            <person name="Wiegand S."/>
            <person name="Jogler M."/>
            <person name="Boedeker C."/>
            <person name="Pinto D."/>
            <person name="Vollmers J."/>
            <person name="Rivas-Marin E."/>
            <person name="Kohn T."/>
            <person name="Peeters S.H."/>
            <person name="Heuer A."/>
            <person name="Rast P."/>
            <person name="Oberbeckmann S."/>
            <person name="Bunk B."/>
            <person name="Jeske O."/>
            <person name="Meyerdierks A."/>
            <person name="Storesund J.E."/>
            <person name="Kallscheuer N."/>
            <person name="Luecker S."/>
            <person name="Lage O.M."/>
            <person name="Pohl T."/>
            <person name="Merkel B.J."/>
            <person name="Hornburger P."/>
            <person name="Mueller R.-W."/>
            <person name="Bruemmer F."/>
            <person name="Labrenz M."/>
            <person name="Spormann A.M."/>
            <person name="Op den Camp H."/>
            <person name="Overmann J."/>
            <person name="Amann R."/>
            <person name="Jetten M.S.M."/>
            <person name="Mascher T."/>
            <person name="Medema M.H."/>
            <person name="Devos D.P."/>
            <person name="Kaster A.-K."/>
            <person name="Ovreas L."/>
            <person name="Rohde M."/>
            <person name="Galperin M.Y."/>
            <person name="Jogler C."/>
        </authorList>
    </citation>
    <scope>NUCLEOTIDE SEQUENCE [LARGE SCALE GENOMIC DNA]</scope>
    <source>
        <strain evidence="1 2">Pr1d</strain>
    </source>
</reference>
<name>A0A5B9QIQ2_9BACT</name>
<dbReference type="Proteomes" id="UP000323917">
    <property type="component" value="Chromosome"/>
</dbReference>
<dbReference type="KEGG" id="bgok:Pr1d_47600"/>
<keyword evidence="2" id="KW-1185">Reference proteome</keyword>
<dbReference type="AlphaFoldDB" id="A0A5B9QIQ2"/>
<dbReference type="Gene3D" id="2.160.20.20">
    <property type="match status" value="1"/>
</dbReference>
<evidence type="ECO:0000313" key="2">
    <source>
        <dbReference type="Proteomes" id="UP000323917"/>
    </source>
</evidence>
<accession>A0A5B9QIQ2</accession>
<dbReference type="InterPro" id="IPR018247">
    <property type="entry name" value="EF_Hand_1_Ca_BS"/>
</dbReference>
<sequence>MSKEISSILDLPLVKPRELMHMHWKFAVIASLIAIAILSSPQRSSAQEDETYDFDGVADMDPQPADPTDWMTSENWSDSGADPLPPFGPAIPDFGTRVEIQTSTFGVNAPVIGPGDTAEAFELRIARFGGEGLLTMTGGTLTTVNSCSMSPFTCNRRLRVGAADVALDIDRHPGTFNLSGGTVTTDSLWIGSGSKGQVTMSGGILNTRGDLSFDWTFDAGSNLNMTAGTINVGSDIRMYRNSSLDLDGGTIIVANTVNLGFTDANITQTPNVSANILSGLLQANNALRVQGSVVVDGGILRAGSFNEALSVGTIEINGNGLLQFKNAQESVAAVQGLITSGFFTTSGASPLSVSVVDVGGTDYTQVSSAAPGLLGDFDNDGDVDGRDFLHWQRGDSPNGVSGVSVSAADLTDWQGNYGAPPLTAVVAVPEPAAGVFVFFLSLALLSRSTLVLNKSV</sequence>
<evidence type="ECO:0000313" key="1">
    <source>
        <dbReference type="EMBL" id="QEG37415.1"/>
    </source>
</evidence>
<protein>
    <submittedName>
        <fullName evidence="1">Uncharacterized protein</fullName>
    </submittedName>
</protein>
<organism evidence="1 2">
    <name type="scientific">Bythopirellula goksoeyrii</name>
    <dbReference type="NCBI Taxonomy" id="1400387"/>
    <lineage>
        <taxon>Bacteria</taxon>
        <taxon>Pseudomonadati</taxon>
        <taxon>Planctomycetota</taxon>
        <taxon>Planctomycetia</taxon>
        <taxon>Pirellulales</taxon>
        <taxon>Lacipirellulaceae</taxon>
        <taxon>Bythopirellula</taxon>
    </lineage>
</organism>
<dbReference type="InterPro" id="IPR012332">
    <property type="entry name" value="Autotransporter_pectin_lyase_C"/>
</dbReference>